<name>A0A9W8GX62_9FUNG</name>
<dbReference type="InterPro" id="IPR007921">
    <property type="entry name" value="CHAP_dom"/>
</dbReference>
<sequence>MKLSAIVIFSALAVLTRAYQLNNLTTYANCRSEASTTSTVVKQYHTGDCIDIKCQVSGQRVFDYAIWDKTQDSCYITDYYVDTGVGSNYVTKNCLYQGPSPGPLIDDYRYKGQCDQVDPWNFYICQCVSFVAQRINERQGIYFTNRYKGFEWGNANTWPAAARNSPNVTIDNVPRRGCIAQHSRSALGHVAWVNRVNRRAKTVVIEQYNVVKHQYSTEVVAWDAFDYYIHLDSKY</sequence>
<comment type="caution">
    <text evidence="3">The sequence shown here is derived from an EMBL/GenBank/DDBJ whole genome shotgun (WGS) entry which is preliminary data.</text>
</comment>
<dbReference type="InterPro" id="IPR038765">
    <property type="entry name" value="Papain-like_cys_pep_sf"/>
</dbReference>
<organism evidence="3 4">
    <name type="scientific">Coemansia pectinata</name>
    <dbReference type="NCBI Taxonomy" id="1052879"/>
    <lineage>
        <taxon>Eukaryota</taxon>
        <taxon>Fungi</taxon>
        <taxon>Fungi incertae sedis</taxon>
        <taxon>Zoopagomycota</taxon>
        <taxon>Kickxellomycotina</taxon>
        <taxon>Kickxellomycetes</taxon>
        <taxon>Kickxellales</taxon>
        <taxon>Kickxellaceae</taxon>
        <taxon>Coemansia</taxon>
    </lineage>
</organism>
<keyword evidence="4" id="KW-1185">Reference proteome</keyword>
<proteinExistence type="predicted"/>
<dbReference type="OrthoDB" id="5358886at2759"/>
<accession>A0A9W8GX62</accession>
<dbReference type="Pfam" id="PF05257">
    <property type="entry name" value="CHAP"/>
    <property type="match status" value="1"/>
</dbReference>
<protein>
    <recommendedName>
        <fullName evidence="2">Peptidase C51 domain-containing protein</fullName>
    </recommendedName>
</protein>
<evidence type="ECO:0000259" key="2">
    <source>
        <dbReference type="PROSITE" id="PS50911"/>
    </source>
</evidence>
<dbReference type="Proteomes" id="UP001140011">
    <property type="component" value="Unassembled WGS sequence"/>
</dbReference>
<dbReference type="EMBL" id="JANBUH010000065">
    <property type="protein sequence ID" value="KAJ2755388.1"/>
    <property type="molecule type" value="Genomic_DNA"/>
</dbReference>
<evidence type="ECO:0000313" key="3">
    <source>
        <dbReference type="EMBL" id="KAJ2755388.1"/>
    </source>
</evidence>
<dbReference type="Gene3D" id="3.90.1720.10">
    <property type="entry name" value="endopeptidase domain like (from Nostoc punctiforme)"/>
    <property type="match status" value="1"/>
</dbReference>
<reference evidence="3" key="1">
    <citation type="submission" date="2022-07" db="EMBL/GenBank/DDBJ databases">
        <title>Phylogenomic reconstructions and comparative analyses of Kickxellomycotina fungi.</title>
        <authorList>
            <person name="Reynolds N.K."/>
            <person name="Stajich J.E."/>
            <person name="Barry K."/>
            <person name="Grigoriev I.V."/>
            <person name="Crous P."/>
            <person name="Smith M.E."/>
        </authorList>
    </citation>
    <scope>NUCLEOTIDE SEQUENCE</scope>
    <source>
        <strain evidence="3">BCRC 34297</strain>
    </source>
</reference>
<feature type="domain" description="Peptidase C51" evidence="2">
    <location>
        <begin position="102"/>
        <end position="230"/>
    </location>
</feature>
<feature type="signal peptide" evidence="1">
    <location>
        <begin position="1"/>
        <end position="18"/>
    </location>
</feature>
<evidence type="ECO:0000256" key="1">
    <source>
        <dbReference type="SAM" id="SignalP"/>
    </source>
</evidence>
<dbReference type="AlphaFoldDB" id="A0A9W8GX62"/>
<evidence type="ECO:0000313" key="4">
    <source>
        <dbReference type="Proteomes" id="UP001140011"/>
    </source>
</evidence>
<dbReference type="PROSITE" id="PS50911">
    <property type="entry name" value="CHAP"/>
    <property type="match status" value="1"/>
</dbReference>
<keyword evidence="1" id="KW-0732">Signal</keyword>
<gene>
    <name evidence="3" type="ORF">GGI19_001696</name>
</gene>
<dbReference type="SUPFAM" id="SSF54001">
    <property type="entry name" value="Cysteine proteinases"/>
    <property type="match status" value="1"/>
</dbReference>
<feature type="chain" id="PRO_5040886761" description="Peptidase C51 domain-containing protein" evidence="1">
    <location>
        <begin position="19"/>
        <end position="235"/>
    </location>
</feature>